<name>A0AA91PY18_CLALS</name>
<proteinExistence type="predicted"/>
<dbReference type="KEGG" id="clus:A9F13_13g01793"/>
<comment type="caution">
    <text evidence="2">The sequence shown here is derived from an EMBL/GenBank/DDBJ whole genome shotgun (WGS) entry which is preliminary data.</text>
</comment>
<reference evidence="2 3" key="1">
    <citation type="submission" date="2017-04" db="EMBL/GenBank/DDBJ databases">
        <title>Draft genome of the yeast Clavispora lusitaniae type strain CBS 6936.</title>
        <authorList>
            <person name="Durrens P."/>
            <person name="Klopp C."/>
            <person name="Biteau N."/>
            <person name="Fitton-Ouhabi V."/>
            <person name="Dementhon K."/>
            <person name="Accoceberry I."/>
            <person name="Sherman D.J."/>
            <person name="Noel T."/>
        </authorList>
    </citation>
    <scope>NUCLEOTIDE SEQUENCE [LARGE SCALE GENOMIC DNA]</scope>
    <source>
        <strain evidence="2 3">CBS 6936</strain>
    </source>
</reference>
<evidence type="ECO:0000313" key="3">
    <source>
        <dbReference type="Proteomes" id="UP000195602"/>
    </source>
</evidence>
<dbReference type="EMBL" id="LYUB02000013">
    <property type="protein sequence ID" value="OVF07466.1"/>
    <property type="molecule type" value="Genomic_DNA"/>
</dbReference>
<dbReference type="Proteomes" id="UP000195602">
    <property type="component" value="Unassembled WGS sequence"/>
</dbReference>
<feature type="region of interest" description="Disordered" evidence="1">
    <location>
        <begin position="1"/>
        <end position="68"/>
    </location>
</feature>
<sequence>MDMSNKNRLSSIYASKPPSRTSSTLNRNSSAKSMLSFLSPALVGGADTRSPSKKRINPTTTDTNPPMFPISEFDSRLDPHSMFEHKVSLSDENDYSRRILHITNPE</sequence>
<accession>A0AA91PY18</accession>
<feature type="compositionally biased region" description="Polar residues" evidence="1">
    <location>
        <begin position="1"/>
        <end position="13"/>
    </location>
</feature>
<evidence type="ECO:0000256" key="1">
    <source>
        <dbReference type="SAM" id="MobiDB-lite"/>
    </source>
</evidence>
<evidence type="ECO:0000313" key="2">
    <source>
        <dbReference type="EMBL" id="OVF07466.1"/>
    </source>
</evidence>
<feature type="compositionally biased region" description="Low complexity" evidence="1">
    <location>
        <begin position="19"/>
        <end position="30"/>
    </location>
</feature>
<organism evidence="2 3">
    <name type="scientific">Clavispora lusitaniae</name>
    <name type="common">Candida lusitaniae</name>
    <dbReference type="NCBI Taxonomy" id="36911"/>
    <lineage>
        <taxon>Eukaryota</taxon>
        <taxon>Fungi</taxon>
        <taxon>Dikarya</taxon>
        <taxon>Ascomycota</taxon>
        <taxon>Saccharomycotina</taxon>
        <taxon>Pichiomycetes</taxon>
        <taxon>Metschnikowiaceae</taxon>
        <taxon>Clavispora</taxon>
    </lineage>
</organism>
<protein>
    <submittedName>
        <fullName evidence="2">Uncharacterized protein</fullName>
    </submittedName>
</protein>
<gene>
    <name evidence="2" type="ORF">A9F13_13g01793</name>
</gene>
<dbReference type="AlphaFoldDB" id="A0AA91PY18"/>